<protein>
    <recommendedName>
        <fullName evidence="1">RNase H type-1 domain-containing protein</fullName>
    </recommendedName>
</protein>
<evidence type="ECO:0000313" key="2">
    <source>
        <dbReference type="EMBL" id="KAK1613444.1"/>
    </source>
</evidence>
<dbReference type="InterPro" id="IPR044730">
    <property type="entry name" value="RNase_H-like_dom_plant"/>
</dbReference>
<reference evidence="2" key="1">
    <citation type="submission" date="2023-07" db="EMBL/GenBank/DDBJ databases">
        <title>A chromosome-level genome assembly of Lolium multiflorum.</title>
        <authorList>
            <person name="Chen Y."/>
            <person name="Copetti D."/>
            <person name="Kolliker R."/>
            <person name="Studer B."/>
        </authorList>
    </citation>
    <scope>NUCLEOTIDE SEQUENCE</scope>
    <source>
        <strain evidence="2">02402/16</strain>
        <tissue evidence="2">Leaf</tissue>
    </source>
</reference>
<evidence type="ECO:0000259" key="1">
    <source>
        <dbReference type="Pfam" id="PF13456"/>
    </source>
</evidence>
<dbReference type="Pfam" id="PF13456">
    <property type="entry name" value="RVT_3"/>
    <property type="match status" value="1"/>
</dbReference>
<dbReference type="AlphaFoldDB" id="A0AAD8VNQ4"/>
<organism evidence="2 3">
    <name type="scientific">Lolium multiflorum</name>
    <name type="common">Italian ryegrass</name>
    <name type="synonym">Lolium perenne subsp. multiflorum</name>
    <dbReference type="NCBI Taxonomy" id="4521"/>
    <lineage>
        <taxon>Eukaryota</taxon>
        <taxon>Viridiplantae</taxon>
        <taxon>Streptophyta</taxon>
        <taxon>Embryophyta</taxon>
        <taxon>Tracheophyta</taxon>
        <taxon>Spermatophyta</taxon>
        <taxon>Magnoliopsida</taxon>
        <taxon>Liliopsida</taxon>
        <taxon>Poales</taxon>
        <taxon>Poaceae</taxon>
        <taxon>BOP clade</taxon>
        <taxon>Pooideae</taxon>
        <taxon>Poodae</taxon>
        <taxon>Poeae</taxon>
        <taxon>Poeae Chloroplast Group 2 (Poeae type)</taxon>
        <taxon>Loliodinae</taxon>
        <taxon>Loliinae</taxon>
        <taxon>Lolium</taxon>
    </lineage>
</organism>
<name>A0AAD8VNQ4_LOLMU</name>
<dbReference type="EMBL" id="JAUUTY010000007">
    <property type="protein sequence ID" value="KAK1613444.1"/>
    <property type="molecule type" value="Genomic_DNA"/>
</dbReference>
<gene>
    <name evidence="2" type="ORF">QYE76_037117</name>
</gene>
<dbReference type="GO" id="GO:0004523">
    <property type="term" value="F:RNA-DNA hybrid ribonuclease activity"/>
    <property type="evidence" value="ECO:0007669"/>
    <property type="project" value="InterPro"/>
</dbReference>
<dbReference type="Proteomes" id="UP001231189">
    <property type="component" value="Unassembled WGS sequence"/>
</dbReference>
<evidence type="ECO:0000313" key="3">
    <source>
        <dbReference type="Proteomes" id="UP001231189"/>
    </source>
</evidence>
<accession>A0AAD8VNQ4</accession>
<proteinExistence type="predicted"/>
<dbReference type="GO" id="GO:0003676">
    <property type="term" value="F:nucleic acid binding"/>
    <property type="evidence" value="ECO:0007669"/>
    <property type="project" value="InterPro"/>
</dbReference>
<keyword evidence="3" id="KW-1185">Reference proteome</keyword>
<sequence length="273" mass="30577">MAVWRSSAPPPTGPATASMPICVTSILACAHLQQLRRPGLEFLYRLDGGCRPSVRPMKCSQQLAFVICAVCPHEVGFVVWQHRFRASAVVPITLPCQPLSYDHKSRFMHILRPVAKLPSRWMAFCCRCRTSFWMPLGYLFPKLSPRFCTFLESLHNRPEVLQPPISARISRFCKFCIGRSHWGWSGKLKHLNSAIQAEAESCVVAVEATADLGIHKVIFEPDSAIVVSALKSMSYDFSSIGVLVREARSTCTVSFDSFDFVHLPIPLLIMVIQ</sequence>
<dbReference type="InterPro" id="IPR002156">
    <property type="entry name" value="RNaseH_domain"/>
</dbReference>
<dbReference type="CDD" id="cd06222">
    <property type="entry name" value="RNase_H_like"/>
    <property type="match status" value="1"/>
</dbReference>
<feature type="domain" description="RNase H type-1" evidence="1">
    <location>
        <begin position="176"/>
        <end position="264"/>
    </location>
</feature>
<dbReference type="PROSITE" id="PS51257">
    <property type="entry name" value="PROKAR_LIPOPROTEIN"/>
    <property type="match status" value="1"/>
</dbReference>
<comment type="caution">
    <text evidence="2">The sequence shown here is derived from an EMBL/GenBank/DDBJ whole genome shotgun (WGS) entry which is preliminary data.</text>
</comment>